<evidence type="ECO:0008006" key="3">
    <source>
        <dbReference type="Google" id="ProtNLM"/>
    </source>
</evidence>
<keyword evidence="2" id="KW-1185">Reference proteome</keyword>
<protein>
    <recommendedName>
        <fullName evidence="3">DUF1289 domain-containing protein</fullName>
    </recommendedName>
</protein>
<dbReference type="Pfam" id="PF06945">
    <property type="entry name" value="DUF1289"/>
    <property type="match status" value="1"/>
</dbReference>
<accession>A0A2Z6E7H0</accession>
<gene>
    <name evidence="1" type="ORF">ALSL_1811</name>
</gene>
<reference evidence="2" key="2">
    <citation type="submission" date="2018-06" db="EMBL/GenBank/DDBJ databases">
        <title>Genome sequence of Rhodanobacteraceae bacterium strain Dysh456.</title>
        <authorList>
            <person name="Fukui M."/>
        </authorList>
    </citation>
    <scope>NUCLEOTIDE SEQUENCE [LARGE SCALE GENOMIC DNA]</scope>
    <source>
        <strain evidence="2">Dysh456</strain>
    </source>
</reference>
<reference evidence="2" key="1">
    <citation type="submission" date="2018-04" db="EMBL/GenBank/DDBJ databases">
        <authorList>
            <person name="Watanabe M."/>
            <person name="Kojima H."/>
        </authorList>
    </citation>
    <scope>NUCLEOTIDE SEQUENCE [LARGE SCALE GENOMIC DNA]</scope>
    <source>
        <strain evidence="2">Dysh456</strain>
    </source>
</reference>
<dbReference type="PANTHER" id="PTHR35175:SF2">
    <property type="entry name" value="DUF1289 DOMAIN-CONTAINING PROTEIN"/>
    <property type="match status" value="1"/>
</dbReference>
<dbReference type="EMBL" id="AP018560">
    <property type="protein sequence ID" value="BBD80458.1"/>
    <property type="molecule type" value="Genomic_DNA"/>
</dbReference>
<dbReference type="OrthoDB" id="9811423at2"/>
<proteinExistence type="predicted"/>
<dbReference type="AlphaFoldDB" id="A0A2Z6E7H0"/>
<dbReference type="InterPro" id="IPR010710">
    <property type="entry name" value="DUF1289"/>
</dbReference>
<name>A0A2Z6E7H0_9GAMM</name>
<dbReference type="Proteomes" id="UP000270530">
    <property type="component" value="Chromosome"/>
</dbReference>
<sequence length="62" mass="7012">MSVEVPAASPSTPCIGVCRLDRRGLCLGCRRTAGEIAHWRSMDEDERLYLMREVLPRRGLQP</sequence>
<dbReference type="KEGG" id="rbd:ALSL_1811"/>
<dbReference type="PANTHER" id="PTHR35175">
    <property type="entry name" value="DUF1289 DOMAIN-CONTAINING PROTEIN"/>
    <property type="match status" value="1"/>
</dbReference>
<evidence type="ECO:0000313" key="1">
    <source>
        <dbReference type="EMBL" id="BBD80458.1"/>
    </source>
</evidence>
<organism evidence="1 2">
    <name type="scientific">Aerosticca soli</name>
    <dbReference type="NCBI Taxonomy" id="2010829"/>
    <lineage>
        <taxon>Bacteria</taxon>
        <taxon>Pseudomonadati</taxon>
        <taxon>Pseudomonadota</taxon>
        <taxon>Gammaproteobacteria</taxon>
        <taxon>Lysobacterales</taxon>
        <taxon>Rhodanobacteraceae</taxon>
        <taxon>Aerosticca</taxon>
    </lineage>
</organism>
<evidence type="ECO:0000313" key="2">
    <source>
        <dbReference type="Proteomes" id="UP000270530"/>
    </source>
</evidence>